<comment type="caution">
    <text evidence="2">The sequence shown here is derived from an EMBL/GenBank/DDBJ whole genome shotgun (WGS) entry which is preliminary data.</text>
</comment>
<proteinExistence type="predicted"/>
<accession>A0AA89W7Y8</accession>
<dbReference type="AlphaFoldDB" id="A0AA89W7Y8"/>
<dbReference type="Proteomes" id="UP000625930">
    <property type="component" value="Unassembled WGS sequence"/>
</dbReference>
<protein>
    <submittedName>
        <fullName evidence="2">Uncharacterized protein</fullName>
    </submittedName>
</protein>
<dbReference type="EMBL" id="ABLOJW010000010">
    <property type="protein sequence ID" value="EKT4092636.1"/>
    <property type="molecule type" value="Genomic_DNA"/>
</dbReference>
<organism evidence="2 3">
    <name type="scientific">Stenotrophomonas maltophilia</name>
    <name type="common">Pseudomonas maltophilia</name>
    <name type="synonym">Xanthomonas maltophilia</name>
    <dbReference type="NCBI Taxonomy" id="40324"/>
    <lineage>
        <taxon>Bacteria</taxon>
        <taxon>Pseudomonadati</taxon>
        <taxon>Pseudomonadota</taxon>
        <taxon>Gammaproteobacteria</taxon>
        <taxon>Lysobacterales</taxon>
        <taxon>Lysobacteraceae</taxon>
        <taxon>Stenotrophomonas</taxon>
        <taxon>Stenotrophomonas maltophilia group</taxon>
    </lineage>
</organism>
<name>A0AA89W7Y8_STEMA</name>
<evidence type="ECO:0000313" key="1">
    <source>
        <dbReference type="EMBL" id="EKT4092636.1"/>
    </source>
</evidence>
<dbReference type="Proteomes" id="UP001218208">
    <property type="component" value="Unassembled WGS sequence"/>
</dbReference>
<reference evidence="1" key="2">
    <citation type="submission" date="2022-07" db="EMBL/GenBank/DDBJ databases">
        <authorList>
            <consortium name="DAFM: The Division of Animal and Food Microbiology"/>
        </authorList>
    </citation>
    <scope>NUCLEOTIDE SEQUENCE</scope>
    <source>
        <strain evidence="1">19MO01SH01-2</strain>
    </source>
</reference>
<reference evidence="2" key="1">
    <citation type="submission" date="2020-11" db="EMBL/GenBank/DDBJ databases">
        <title>Enhanced detection system for hospital associated transmission using whole genome sequencing surveillance.</title>
        <authorList>
            <person name="Harrison L.H."/>
            <person name="Van Tyne D."/>
            <person name="Marsh J.W."/>
            <person name="Griffith M.P."/>
            <person name="Snyder D.J."/>
            <person name="Cooper V.S."/>
            <person name="Mustapha M."/>
        </authorList>
    </citation>
    <scope>NUCLEOTIDE SEQUENCE</scope>
    <source>
        <strain evidence="2">STEN00091</strain>
    </source>
</reference>
<evidence type="ECO:0000313" key="2">
    <source>
        <dbReference type="EMBL" id="MBH1651988.1"/>
    </source>
</evidence>
<sequence length="314" mass="35537">MSLSKRMMGLDEELPEVDSEAFSDLNTCEVEDDWLRAADPEQQSAAMRHWLMARYCDPANETPYNSEVGYIYTRGGPWHPRDVLMERFEGVADFDTIEQLVADIFAEIGDELAPTALTAEEDWDVEVETADSPIQDLRKRSGDLMLVLQMEGPEPGKFQARNLVYAALITALETFLWETAVWWLANEAGSVDRLVAARASFSSDRRLKDMVGGEQMEMEGRRQRIHNGMKDMVWHRWRSNWPFLAALLDVEMPSHDTYGFTAAASKRHDIVHRFGQNKDRTEAVYATTAEVEALADAVLAFADDLNARIAARGL</sequence>
<dbReference type="RefSeq" id="WP_164080142.1">
    <property type="nucleotide sequence ID" value="NZ_AP021908.1"/>
</dbReference>
<evidence type="ECO:0000313" key="3">
    <source>
        <dbReference type="Proteomes" id="UP000625930"/>
    </source>
</evidence>
<gene>
    <name evidence="2" type="ORF">I5U67_07385</name>
    <name evidence="1" type="ORF">QEG23_002156</name>
</gene>
<dbReference type="EMBL" id="JADUNP010000010">
    <property type="protein sequence ID" value="MBH1651988.1"/>
    <property type="molecule type" value="Genomic_DNA"/>
</dbReference>